<dbReference type="OrthoDB" id="4535590at2"/>
<keyword evidence="2" id="KW-1185">Reference proteome</keyword>
<sequence>MKGCGLCWTPAELELLDGDPALVPDNVVWQFAWEVEDHFEPDEYELAWRRLAPRVLDLLERDPDSRLTQGLTWANLPAWPEDERTALRARLTEIIIRTSHGPELSELVQAAAQMDEDLTPWLRVVDGLPDAAVAELAHKWSYDFLSGGTPCDGGWLRWDEPARPILSWLLTPVLRDRLSGMDNEVAQYAVTQIDALG</sequence>
<gene>
    <name evidence="1" type="ORF">SAMN04488564_103479</name>
</gene>
<name>A0A1I6DZG8_9PSEU</name>
<dbReference type="AlphaFoldDB" id="A0A1I6DZG8"/>
<dbReference type="RefSeq" id="WP_093592177.1">
    <property type="nucleotide sequence ID" value="NZ_FOYL01000003.1"/>
</dbReference>
<dbReference type="EMBL" id="FOYL01000003">
    <property type="protein sequence ID" value="SFR10826.1"/>
    <property type="molecule type" value="Genomic_DNA"/>
</dbReference>
<accession>A0A1I6DZG8</accession>
<evidence type="ECO:0000313" key="1">
    <source>
        <dbReference type="EMBL" id="SFR10826.1"/>
    </source>
</evidence>
<evidence type="ECO:0000313" key="2">
    <source>
        <dbReference type="Proteomes" id="UP000198583"/>
    </source>
</evidence>
<dbReference type="Proteomes" id="UP000198583">
    <property type="component" value="Unassembled WGS sequence"/>
</dbReference>
<dbReference type="STRING" id="84724.SAMN04488564_103479"/>
<organism evidence="1 2">
    <name type="scientific">Lentzea waywayandensis</name>
    <dbReference type="NCBI Taxonomy" id="84724"/>
    <lineage>
        <taxon>Bacteria</taxon>
        <taxon>Bacillati</taxon>
        <taxon>Actinomycetota</taxon>
        <taxon>Actinomycetes</taxon>
        <taxon>Pseudonocardiales</taxon>
        <taxon>Pseudonocardiaceae</taxon>
        <taxon>Lentzea</taxon>
    </lineage>
</organism>
<protein>
    <submittedName>
        <fullName evidence="1">Uncharacterized protein</fullName>
    </submittedName>
</protein>
<proteinExistence type="predicted"/>
<reference evidence="2" key="1">
    <citation type="submission" date="2016-10" db="EMBL/GenBank/DDBJ databases">
        <authorList>
            <person name="Varghese N."/>
            <person name="Submissions S."/>
        </authorList>
    </citation>
    <scope>NUCLEOTIDE SEQUENCE [LARGE SCALE GENOMIC DNA]</scope>
    <source>
        <strain evidence="2">DSM 44232</strain>
    </source>
</reference>